<protein>
    <submittedName>
        <fullName evidence="3">Putative MADS-box transcription factor 18</fullName>
    </submittedName>
</protein>
<evidence type="ECO:0000259" key="2">
    <source>
        <dbReference type="PROSITE" id="PS51297"/>
    </source>
</evidence>
<feature type="region of interest" description="Disordered" evidence="1">
    <location>
        <begin position="62"/>
        <end position="91"/>
    </location>
</feature>
<evidence type="ECO:0000313" key="4">
    <source>
        <dbReference type="Proteomes" id="UP000797356"/>
    </source>
</evidence>
<gene>
    <name evidence="3" type="ORF">COCNU_05G001610</name>
</gene>
<sequence>MGEQLESLTLKELQQLELHLDGSLRHIRSRRTQLLFDSIAELQRKEKALHEHNSMLERRLMESNGAMALTEHPLREPQGQPQTSSSSLPPYLTTDLLPTLSIGHTAAGGQVIQLLDQEKNRSLPAWMLRPVSG</sequence>
<keyword evidence="4" id="KW-1185">Reference proteome</keyword>
<dbReference type="EMBL" id="CM017876">
    <property type="protein sequence ID" value="KAG1341932.1"/>
    <property type="molecule type" value="Genomic_DNA"/>
</dbReference>
<proteinExistence type="predicted"/>
<reference evidence="3" key="2">
    <citation type="submission" date="2019-07" db="EMBL/GenBank/DDBJ databases">
        <authorList>
            <person name="Yang Y."/>
            <person name="Bocs S."/>
            <person name="Baudouin L."/>
        </authorList>
    </citation>
    <scope>NUCLEOTIDE SEQUENCE</scope>
    <source>
        <tissue evidence="3">Spear leaf of Hainan Tall coconut</tissue>
    </source>
</reference>
<dbReference type="OrthoDB" id="1933443at2759"/>
<accession>A0A8K0I7P9</accession>
<dbReference type="PROSITE" id="PS51297">
    <property type="entry name" value="K_BOX"/>
    <property type="match status" value="1"/>
</dbReference>
<dbReference type="Pfam" id="PF01486">
    <property type="entry name" value="K-box"/>
    <property type="match status" value="1"/>
</dbReference>
<evidence type="ECO:0000313" key="3">
    <source>
        <dbReference type="EMBL" id="KAG1341932.1"/>
    </source>
</evidence>
<dbReference type="Proteomes" id="UP000797356">
    <property type="component" value="Chromosome 5"/>
</dbReference>
<name>A0A8K0I7P9_COCNU</name>
<dbReference type="GO" id="GO:0003700">
    <property type="term" value="F:DNA-binding transcription factor activity"/>
    <property type="evidence" value="ECO:0007669"/>
    <property type="project" value="InterPro"/>
</dbReference>
<reference evidence="3" key="1">
    <citation type="journal article" date="2017" name="Gigascience">
        <title>The genome draft of coconut (Cocos nucifera).</title>
        <authorList>
            <person name="Xiao Y."/>
            <person name="Xu P."/>
            <person name="Fan H."/>
            <person name="Baudouin L."/>
            <person name="Xia W."/>
            <person name="Bocs S."/>
            <person name="Xu J."/>
            <person name="Li Q."/>
            <person name="Guo A."/>
            <person name="Zhou L."/>
            <person name="Li J."/>
            <person name="Wu Y."/>
            <person name="Ma Z."/>
            <person name="Armero A."/>
            <person name="Issali A.E."/>
            <person name="Liu N."/>
            <person name="Peng M."/>
            <person name="Yang Y."/>
        </authorList>
    </citation>
    <scope>NUCLEOTIDE SEQUENCE</scope>
    <source>
        <tissue evidence="3">Spear leaf of Hainan Tall coconut</tissue>
    </source>
</reference>
<dbReference type="AlphaFoldDB" id="A0A8K0I7P9"/>
<evidence type="ECO:0000256" key="1">
    <source>
        <dbReference type="SAM" id="MobiDB-lite"/>
    </source>
</evidence>
<feature type="domain" description="K-box" evidence="2">
    <location>
        <begin position="1"/>
        <end position="67"/>
    </location>
</feature>
<feature type="compositionally biased region" description="Low complexity" evidence="1">
    <location>
        <begin position="77"/>
        <end position="91"/>
    </location>
</feature>
<dbReference type="GO" id="GO:0005634">
    <property type="term" value="C:nucleus"/>
    <property type="evidence" value="ECO:0007669"/>
    <property type="project" value="InterPro"/>
</dbReference>
<organism evidence="3 4">
    <name type="scientific">Cocos nucifera</name>
    <name type="common">Coconut palm</name>
    <dbReference type="NCBI Taxonomy" id="13894"/>
    <lineage>
        <taxon>Eukaryota</taxon>
        <taxon>Viridiplantae</taxon>
        <taxon>Streptophyta</taxon>
        <taxon>Embryophyta</taxon>
        <taxon>Tracheophyta</taxon>
        <taxon>Spermatophyta</taxon>
        <taxon>Magnoliopsida</taxon>
        <taxon>Liliopsida</taxon>
        <taxon>Arecaceae</taxon>
        <taxon>Arecoideae</taxon>
        <taxon>Cocoseae</taxon>
        <taxon>Attaleinae</taxon>
        <taxon>Cocos</taxon>
    </lineage>
</organism>
<comment type="caution">
    <text evidence="3">The sequence shown here is derived from an EMBL/GenBank/DDBJ whole genome shotgun (WGS) entry which is preliminary data.</text>
</comment>
<dbReference type="InterPro" id="IPR002487">
    <property type="entry name" value="TF_Kbox"/>
</dbReference>